<dbReference type="OrthoDB" id="3269821at2759"/>
<gene>
    <name evidence="2" type="ORF">BDP27DRAFT_1324395</name>
</gene>
<feature type="region of interest" description="Disordered" evidence="1">
    <location>
        <begin position="183"/>
        <end position="216"/>
    </location>
</feature>
<dbReference type="Proteomes" id="UP000772434">
    <property type="component" value="Unassembled WGS sequence"/>
</dbReference>
<feature type="region of interest" description="Disordered" evidence="1">
    <location>
        <begin position="416"/>
        <end position="440"/>
    </location>
</feature>
<protein>
    <recommendedName>
        <fullName evidence="4">F-box domain-containing protein</fullName>
    </recommendedName>
</protein>
<evidence type="ECO:0000313" key="3">
    <source>
        <dbReference type="Proteomes" id="UP000772434"/>
    </source>
</evidence>
<keyword evidence="3" id="KW-1185">Reference proteome</keyword>
<feature type="compositionally biased region" description="Polar residues" evidence="1">
    <location>
        <begin position="354"/>
        <end position="365"/>
    </location>
</feature>
<feature type="compositionally biased region" description="Low complexity" evidence="1">
    <location>
        <begin position="203"/>
        <end position="216"/>
    </location>
</feature>
<feature type="compositionally biased region" description="Polar residues" evidence="1">
    <location>
        <begin position="257"/>
        <end position="266"/>
    </location>
</feature>
<feature type="region of interest" description="Disordered" evidence="1">
    <location>
        <begin position="249"/>
        <end position="306"/>
    </location>
</feature>
<comment type="caution">
    <text evidence="2">The sequence shown here is derived from an EMBL/GenBank/DDBJ whole genome shotgun (WGS) entry which is preliminary data.</text>
</comment>
<evidence type="ECO:0008006" key="4">
    <source>
        <dbReference type="Google" id="ProtNLM"/>
    </source>
</evidence>
<reference evidence="2" key="1">
    <citation type="submission" date="2020-11" db="EMBL/GenBank/DDBJ databases">
        <authorList>
            <consortium name="DOE Joint Genome Institute"/>
            <person name="Ahrendt S."/>
            <person name="Riley R."/>
            <person name="Andreopoulos W."/>
            <person name="Labutti K."/>
            <person name="Pangilinan J."/>
            <person name="Ruiz-Duenas F.J."/>
            <person name="Barrasa J.M."/>
            <person name="Sanchez-Garcia M."/>
            <person name="Camarero S."/>
            <person name="Miyauchi S."/>
            <person name="Serrano A."/>
            <person name="Linde D."/>
            <person name="Babiker R."/>
            <person name="Drula E."/>
            <person name="Ayuso-Fernandez I."/>
            <person name="Pacheco R."/>
            <person name="Padilla G."/>
            <person name="Ferreira P."/>
            <person name="Barriuso J."/>
            <person name="Kellner H."/>
            <person name="Castanera R."/>
            <person name="Alfaro M."/>
            <person name="Ramirez L."/>
            <person name="Pisabarro A.G."/>
            <person name="Kuo A."/>
            <person name="Tritt A."/>
            <person name="Lipzen A."/>
            <person name="He G."/>
            <person name="Yan M."/>
            <person name="Ng V."/>
            <person name="Cullen D."/>
            <person name="Martin F."/>
            <person name="Rosso M.-N."/>
            <person name="Henrissat B."/>
            <person name="Hibbett D."/>
            <person name="Martinez A.T."/>
            <person name="Grigoriev I.V."/>
        </authorList>
    </citation>
    <scope>NUCLEOTIDE SEQUENCE</scope>
    <source>
        <strain evidence="2">AH 40177</strain>
    </source>
</reference>
<dbReference type="EMBL" id="JADNRY010000044">
    <property type="protein sequence ID" value="KAF9070159.1"/>
    <property type="molecule type" value="Genomic_DNA"/>
</dbReference>
<evidence type="ECO:0000256" key="1">
    <source>
        <dbReference type="SAM" id="MobiDB-lite"/>
    </source>
</evidence>
<feature type="region of interest" description="Disordered" evidence="1">
    <location>
        <begin position="459"/>
        <end position="498"/>
    </location>
</feature>
<name>A0A9P5U8R3_9AGAR</name>
<feature type="non-terminal residue" evidence="2">
    <location>
        <position position="1"/>
    </location>
</feature>
<sequence length="809" mass="88348">MAQPSSSKVLMATSSRRFSKMASSTLNATFTELFLSNPSLLSHLLRFIPWRVFLSLSQTCRSWRGFLESADSRKTELRNVVLTRYVDGFGKVLREAEPSVVETLGGVQLCWQDLVLLLISQQTPLHTYPTFALSVLSSSSVPETSRRLRHSHWSLKTAHFARLALAHSRFVLVLQSIAHSSFRAPPREDDLSPPLSAESPTTGSSRGHSRASSAGSIRELVFPTPLATIEHPPMQLSQLQPSVDIDTARQRPGHSRFATTGPNTLSKSRRGSKNTANSFPNTSSLSTSASSPSISMSPTSPPKMNKRMSVASLLGKSPRTPPPPTPEFRALRTYSSNFGWRRGLNDARGKWDSSYRSSTMDSDTSIPGPADDTGSEMDADDDEIFFAPRRMFASSDARVSGSESSFSEGAGSIVSASTSASNSTSATSISDSDSPPMSLQKELPITGAEVLALNRDRIRPAFDAQKRSKSVGRSRPASPPSTMKPIRPSTLGPGVSKMQRERLHLSSVDLDRNNPHALRLATSRTRAPVLRVFVPSLDMSLPHSPSDDGGISGCEEELLRAGLWEHLSIGDVVCNLGYVPPTVAPSSSSSAVWLVYNGYQLVPFAPGSWDKRGILPVYLTPQASESSSEGQEPWALPSWGYYEHLLGQELGMRPSIGGQKPSSGTMNINVRFLLSRLPISPLHFDMMREPALISIPTLIPSVHTPGGFAVVKKWVWTLSVWVGSLDSSGSSPSQSFNVGNIFEIEVGTGWEGEWVLEGDGTKEGKEMLLSCLRRDQNTTDLMEWELVRDRCSRRKVWMRLLNPSVSAPL</sequence>
<feature type="compositionally biased region" description="Low complexity" evidence="1">
    <location>
        <begin position="416"/>
        <end position="434"/>
    </location>
</feature>
<proteinExistence type="predicted"/>
<feature type="region of interest" description="Disordered" evidence="1">
    <location>
        <begin position="349"/>
        <end position="379"/>
    </location>
</feature>
<dbReference type="AlphaFoldDB" id="A0A9P5U8R3"/>
<accession>A0A9P5U8R3</accession>
<feature type="compositionally biased region" description="Low complexity" evidence="1">
    <location>
        <begin position="278"/>
        <end position="298"/>
    </location>
</feature>
<organism evidence="2 3">
    <name type="scientific">Rhodocollybia butyracea</name>
    <dbReference type="NCBI Taxonomy" id="206335"/>
    <lineage>
        <taxon>Eukaryota</taxon>
        <taxon>Fungi</taxon>
        <taxon>Dikarya</taxon>
        <taxon>Basidiomycota</taxon>
        <taxon>Agaricomycotina</taxon>
        <taxon>Agaricomycetes</taxon>
        <taxon>Agaricomycetidae</taxon>
        <taxon>Agaricales</taxon>
        <taxon>Marasmiineae</taxon>
        <taxon>Omphalotaceae</taxon>
        <taxon>Rhodocollybia</taxon>
    </lineage>
</organism>
<evidence type="ECO:0000313" key="2">
    <source>
        <dbReference type="EMBL" id="KAF9070159.1"/>
    </source>
</evidence>